<keyword evidence="1" id="KW-0732">Signal</keyword>
<evidence type="ECO:0000256" key="1">
    <source>
        <dbReference type="SAM" id="SignalP"/>
    </source>
</evidence>
<dbReference type="EMBL" id="VGLS01000451">
    <property type="protein sequence ID" value="MBM3224981.1"/>
    <property type="molecule type" value="Genomic_DNA"/>
</dbReference>
<evidence type="ECO:0000313" key="2">
    <source>
        <dbReference type="EMBL" id="MBM3224981.1"/>
    </source>
</evidence>
<evidence type="ECO:0000313" key="3">
    <source>
        <dbReference type="Proteomes" id="UP000712673"/>
    </source>
</evidence>
<proteinExistence type="predicted"/>
<protein>
    <submittedName>
        <fullName evidence="2">Uncharacterized protein</fullName>
    </submittedName>
</protein>
<accession>A0A937W4I8</accession>
<name>A0A937W4I8_UNCTE</name>
<dbReference type="Proteomes" id="UP000712673">
    <property type="component" value="Unassembled WGS sequence"/>
</dbReference>
<organism evidence="2 3">
    <name type="scientific">Tectimicrobiota bacterium</name>
    <dbReference type="NCBI Taxonomy" id="2528274"/>
    <lineage>
        <taxon>Bacteria</taxon>
        <taxon>Pseudomonadati</taxon>
        <taxon>Nitrospinota/Tectimicrobiota group</taxon>
        <taxon>Candidatus Tectimicrobiota</taxon>
    </lineage>
</organism>
<reference evidence="2" key="1">
    <citation type="submission" date="2019-03" db="EMBL/GenBank/DDBJ databases">
        <title>Lake Tanganyika Metagenome-Assembled Genomes (MAGs).</title>
        <authorList>
            <person name="Tran P."/>
        </authorList>
    </citation>
    <scope>NUCLEOTIDE SEQUENCE</scope>
    <source>
        <strain evidence="2">K_DeepCast_65m_m2_066</strain>
    </source>
</reference>
<gene>
    <name evidence="2" type="ORF">FJZ47_14420</name>
</gene>
<feature type="chain" id="PRO_5036714002" evidence="1">
    <location>
        <begin position="25"/>
        <end position="93"/>
    </location>
</feature>
<feature type="signal peptide" evidence="1">
    <location>
        <begin position="1"/>
        <end position="24"/>
    </location>
</feature>
<feature type="non-terminal residue" evidence="2">
    <location>
        <position position="93"/>
    </location>
</feature>
<dbReference type="PROSITE" id="PS51257">
    <property type="entry name" value="PROKAR_LIPOPROTEIN"/>
    <property type="match status" value="1"/>
</dbReference>
<dbReference type="AlphaFoldDB" id="A0A937W4I8"/>
<comment type="caution">
    <text evidence="2">The sequence shown here is derived from an EMBL/GenBank/DDBJ whole genome shotgun (WGS) entry which is preliminary data.</text>
</comment>
<sequence length="93" mass="9881">MKHSVSAGCVMALFFLGCVGLLSGCQPTVIGPTTPSGYRVVLPEASQTIRAHPLPLTVQVRDAAGQPVDEVLVEFQLPDTWATRAQLDPPRVA</sequence>